<feature type="signal peptide" evidence="1">
    <location>
        <begin position="1"/>
        <end position="25"/>
    </location>
</feature>
<protein>
    <recommendedName>
        <fullName evidence="4">Lysozyme inhibitor LprI N-terminal domain-containing protein</fullName>
    </recommendedName>
</protein>
<dbReference type="InterPro" id="IPR052755">
    <property type="entry name" value="Lysozyme_Inhibitor_LprI"/>
</dbReference>
<feature type="chain" id="PRO_5043364937" description="Lysozyme inhibitor LprI N-terminal domain-containing protein" evidence="1">
    <location>
        <begin position="26"/>
        <end position="116"/>
    </location>
</feature>
<name>A0AAW9RVZ2_9HYPH</name>
<organism evidence="2 3">
    <name type="scientific">Microbaculum marinum</name>
    <dbReference type="NCBI Taxonomy" id="1764581"/>
    <lineage>
        <taxon>Bacteria</taxon>
        <taxon>Pseudomonadati</taxon>
        <taxon>Pseudomonadota</taxon>
        <taxon>Alphaproteobacteria</taxon>
        <taxon>Hyphomicrobiales</taxon>
        <taxon>Tepidamorphaceae</taxon>
        <taxon>Microbaculum</taxon>
    </lineage>
</organism>
<dbReference type="GO" id="GO:0005576">
    <property type="term" value="C:extracellular region"/>
    <property type="evidence" value="ECO:0007669"/>
    <property type="project" value="TreeGrafter"/>
</dbReference>
<sequence>MRTMRCIVMLLLGAAAASIAGNSRAASFDCAKAATPTEHAICEHPQLSQLDDQAAGLYYSLISGGTAVKNGSVAEVRSSQQQFLARRDACGADYQCLIGAYTDQIMFLKAAAGEGM</sequence>
<dbReference type="Proteomes" id="UP001378188">
    <property type="component" value="Unassembled WGS sequence"/>
</dbReference>
<comment type="caution">
    <text evidence="2">The sequence shown here is derived from an EMBL/GenBank/DDBJ whole genome shotgun (WGS) entry which is preliminary data.</text>
</comment>
<dbReference type="RefSeq" id="WP_340329872.1">
    <property type="nucleotide sequence ID" value="NZ_JAZHOF010000004.1"/>
</dbReference>
<evidence type="ECO:0008006" key="4">
    <source>
        <dbReference type="Google" id="ProtNLM"/>
    </source>
</evidence>
<keyword evidence="3" id="KW-1185">Reference proteome</keyword>
<gene>
    <name evidence="2" type="ORF">V3328_11880</name>
</gene>
<evidence type="ECO:0000313" key="2">
    <source>
        <dbReference type="EMBL" id="MEJ8572178.1"/>
    </source>
</evidence>
<proteinExistence type="predicted"/>
<dbReference type="PANTHER" id="PTHR37549">
    <property type="entry name" value="LIPOPROTEIN LPRI"/>
    <property type="match status" value="1"/>
</dbReference>
<evidence type="ECO:0000313" key="3">
    <source>
        <dbReference type="Proteomes" id="UP001378188"/>
    </source>
</evidence>
<accession>A0AAW9RVZ2</accession>
<evidence type="ECO:0000256" key="1">
    <source>
        <dbReference type="SAM" id="SignalP"/>
    </source>
</evidence>
<reference evidence="2 3" key="1">
    <citation type="submission" date="2024-02" db="EMBL/GenBank/DDBJ databases">
        <title>Genome analysis and characterization of Microbaculum marinisediminis sp. nov., isolated from marine sediment.</title>
        <authorList>
            <person name="Du Z.-J."/>
            <person name="Ye Y.-Q."/>
            <person name="Zhang Z.-R."/>
            <person name="Yuan S.-M."/>
            <person name="Zhang X.-Y."/>
        </authorList>
    </citation>
    <scope>NUCLEOTIDE SEQUENCE [LARGE SCALE GENOMIC DNA]</scope>
    <source>
        <strain evidence="2 3">SDUM1044001</strain>
    </source>
</reference>
<dbReference type="EMBL" id="JAZHOF010000004">
    <property type="protein sequence ID" value="MEJ8572178.1"/>
    <property type="molecule type" value="Genomic_DNA"/>
</dbReference>
<dbReference type="AlphaFoldDB" id="A0AAW9RVZ2"/>
<dbReference type="PANTHER" id="PTHR37549:SF1">
    <property type="entry name" value="LIPOPROTEIN LPRI"/>
    <property type="match status" value="1"/>
</dbReference>
<keyword evidence="1" id="KW-0732">Signal</keyword>